<dbReference type="EC" id="2.8.1.14" evidence="3"/>
<sequence>MSPVDLRTKNGCVGEGEQQLANQASQSLVGSCNLLKDYQSGYTPNPDILCNRQIKFDTFCKYVQHKMDADAIATGHYARTTFGDFLENDDPVAGVHLLKPADLFKDQTFFLSQVSQMPLQKTMFPLGNVTKSQVKRIASESGMEYIVKKKESTGICFIGSRNFKKFISEYLVDKPGYFRDIDNGLIVGNHAGMHHWTVGQRCRIGGQLKPYFVARKEPKSSDIFVASGTNHPSLFTQFFLTARPHWIHSPPQPLLQEGIFECEFRFQHTKPLVKCMLLVITDNQILITLTRPLRAITPGQYAVFYKDKECLGSARIILLGPSLQSLGHGGQDECSIRHSGF</sequence>
<dbReference type="Gene3D" id="3.40.50.620">
    <property type="entry name" value="HUPs"/>
    <property type="match status" value="1"/>
</dbReference>
<dbReference type="Pfam" id="PF20258">
    <property type="entry name" value="tRNA_Me_trans_C"/>
    <property type="match status" value="1"/>
</dbReference>
<dbReference type="GO" id="GO:0005524">
    <property type="term" value="F:ATP binding"/>
    <property type="evidence" value="ECO:0007669"/>
    <property type="project" value="UniProtKB-KW"/>
</dbReference>
<comment type="function">
    <text evidence="1">Catalyzes the 2-thiolation of uridine at the wobble position (U34) of mitochondrial tRNA(Lys), tRNA(Glu) and tRNA(Gln). Required for the formation of 5-taurinomethyl-2-thiouridine (tm5s2U) of mitochondrial tRNA(Lys), tRNA(Glu), and tRNA(Gln) at the wobble position. ATP is required to activate the C2 atom of the wobble base.</text>
</comment>
<evidence type="ECO:0000313" key="15">
    <source>
        <dbReference type="Proteomes" id="UP000235965"/>
    </source>
</evidence>
<dbReference type="Pfam" id="PF03054">
    <property type="entry name" value="tRNA_Me_trans"/>
    <property type="match status" value="1"/>
</dbReference>
<dbReference type="InterPro" id="IPR014729">
    <property type="entry name" value="Rossmann-like_a/b/a_fold"/>
</dbReference>
<evidence type="ECO:0000313" key="14">
    <source>
        <dbReference type="EMBL" id="PNF32963.1"/>
    </source>
</evidence>
<comment type="similarity">
    <text evidence="2">Belongs to the MnmA/TRMU family.</text>
</comment>
<comment type="caution">
    <text evidence="14">The sequence shown here is derived from an EMBL/GenBank/DDBJ whole genome shotgun (WGS) entry which is preliminary data.</text>
</comment>
<evidence type="ECO:0000256" key="3">
    <source>
        <dbReference type="ARBA" id="ARBA00011953"/>
    </source>
</evidence>
<dbReference type="FunCoup" id="A0A2J7QWJ3">
    <property type="interactions" value="1491"/>
</dbReference>
<dbReference type="NCBIfam" id="TIGR00420">
    <property type="entry name" value="trmU"/>
    <property type="match status" value="1"/>
</dbReference>
<dbReference type="Pfam" id="PF20259">
    <property type="entry name" value="tRNA_Me_trans_M"/>
    <property type="match status" value="1"/>
</dbReference>
<evidence type="ECO:0000256" key="4">
    <source>
        <dbReference type="ARBA" id="ARBA00022555"/>
    </source>
</evidence>
<dbReference type="GO" id="GO:0002143">
    <property type="term" value="P:tRNA wobble position uridine thiolation"/>
    <property type="evidence" value="ECO:0007669"/>
    <property type="project" value="TreeGrafter"/>
</dbReference>
<dbReference type="GO" id="GO:0000049">
    <property type="term" value="F:tRNA binding"/>
    <property type="evidence" value="ECO:0007669"/>
    <property type="project" value="UniProtKB-KW"/>
</dbReference>
<name>A0A2J7QWJ3_9NEOP</name>
<dbReference type="InterPro" id="IPR046885">
    <property type="entry name" value="MnmA-like_C"/>
</dbReference>
<dbReference type="InterPro" id="IPR046884">
    <property type="entry name" value="MnmA-like_central"/>
</dbReference>
<evidence type="ECO:0000256" key="8">
    <source>
        <dbReference type="ARBA" id="ARBA00022840"/>
    </source>
</evidence>
<evidence type="ECO:0000259" key="13">
    <source>
        <dbReference type="Pfam" id="PF20259"/>
    </source>
</evidence>
<evidence type="ECO:0000259" key="12">
    <source>
        <dbReference type="Pfam" id="PF20258"/>
    </source>
</evidence>
<dbReference type="Gene3D" id="2.40.30.10">
    <property type="entry name" value="Translation factors"/>
    <property type="match status" value="1"/>
</dbReference>
<feature type="domain" description="tRNA-specific 2-thiouridylase MnmA-like C-terminal" evidence="12">
    <location>
        <begin position="239"/>
        <end position="316"/>
    </location>
</feature>
<feature type="domain" description="tRNA-specific 2-thiouridylase MnmA-like central" evidence="13">
    <location>
        <begin position="164"/>
        <end position="226"/>
    </location>
</feature>
<dbReference type="PANTHER" id="PTHR11933:SF5">
    <property type="entry name" value="MITOCHONDRIAL TRNA-SPECIFIC 2-THIOURIDYLASE 1"/>
    <property type="match status" value="1"/>
</dbReference>
<dbReference type="PANTHER" id="PTHR11933">
    <property type="entry name" value="TRNA 5-METHYLAMINOMETHYL-2-THIOURIDYLATE -METHYLTRANSFERASE"/>
    <property type="match status" value="1"/>
</dbReference>
<evidence type="ECO:0000256" key="2">
    <source>
        <dbReference type="ARBA" id="ARBA00006191"/>
    </source>
</evidence>
<keyword evidence="7" id="KW-0547">Nucleotide-binding</keyword>
<keyword evidence="10" id="KW-1015">Disulfide bond</keyword>
<dbReference type="AlphaFoldDB" id="A0A2J7QWJ3"/>
<dbReference type="SUPFAM" id="SSF52402">
    <property type="entry name" value="Adenine nucleotide alpha hydrolases-like"/>
    <property type="match status" value="1"/>
</dbReference>
<keyword evidence="9" id="KW-0694">RNA-binding</keyword>
<evidence type="ECO:0000256" key="9">
    <source>
        <dbReference type="ARBA" id="ARBA00022884"/>
    </source>
</evidence>
<dbReference type="STRING" id="105785.A0A2J7QWJ3"/>
<evidence type="ECO:0000256" key="1">
    <source>
        <dbReference type="ARBA" id="ARBA00003986"/>
    </source>
</evidence>
<keyword evidence="6" id="KW-0819">tRNA processing</keyword>
<gene>
    <name evidence="14" type="ORF">B7P43_G16730</name>
</gene>
<keyword evidence="4" id="KW-0820">tRNA-binding</keyword>
<comment type="catalytic activity">
    <reaction evidence="11">
        <text>5-taurinomethyluridine(34) in tRNA + S-sulfanyl-L-cysteinyl-[protein] + AH2 + ATP = 5-taurinomethyl-2-thiouridine(34) in tRNA + L-cysteinyl-[protein] + A + AMP + diphosphate + H(+)</text>
        <dbReference type="Rhea" id="RHEA:47040"/>
        <dbReference type="Rhea" id="RHEA-COMP:10131"/>
        <dbReference type="Rhea" id="RHEA-COMP:11726"/>
        <dbReference type="Rhea" id="RHEA-COMP:11732"/>
        <dbReference type="Rhea" id="RHEA-COMP:11733"/>
        <dbReference type="ChEBI" id="CHEBI:13193"/>
        <dbReference type="ChEBI" id="CHEBI:15378"/>
        <dbReference type="ChEBI" id="CHEBI:17499"/>
        <dbReference type="ChEBI" id="CHEBI:29950"/>
        <dbReference type="ChEBI" id="CHEBI:30616"/>
        <dbReference type="ChEBI" id="CHEBI:33019"/>
        <dbReference type="ChEBI" id="CHEBI:61963"/>
        <dbReference type="ChEBI" id="CHEBI:87171"/>
        <dbReference type="ChEBI" id="CHEBI:87172"/>
        <dbReference type="ChEBI" id="CHEBI:456215"/>
        <dbReference type="EC" id="2.8.1.14"/>
    </reaction>
</comment>
<dbReference type="Proteomes" id="UP000235965">
    <property type="component" value="Unassembled WGS sequence"/>
</dbReference>
<dbReference type="GO" id="GO:0005739">
    <property type="term" value="C:mitochondrion"/>
    <property type="evidence" value="ECO:0007669"/>
    <property type="project" value="TreeGrafter"/>
</dbReference>
<dbReference type="FunFam" id="2.30.30.280:FF:000001">
    <property type="entry name" value="tRNA-specific 2-thiouridylase MnmA"/>
    <property type="match status" value="1"/>
</dbReference>
<evidence type="ECO:0000256" key="6">
    <source>
        <dbReference type="ARBA" id="ARBA00022694"/>
    </source>
</evidence>
<proteinExistence type="inferred from homology"/>
<keyword evidence="5" id="KW-0808">Transferase</keyword>
<dbReference type="PROSITE" id="PS51257">
    <property type="entry name" value="PROKAR_LIPOPROTEIN"/>
    <property type="match status" value="1"/>
</dbReference>
<dbReference type="InterPro" id="IPR004506">
    <property type="entry name" value="MnmA-like"/>
</dbReference>
<accession>A0A2J7QWJ3</accession>
<dbReference type="InParanoid" id="A0A2J7QWJ3"/>
<keyword evidence="8" id="KW-0067">ATP-binding</keyword>
<dbReference type="EMBL" id="NEVH01009430">
    <property type="protein sequence ID" value="PNF32963.1"/>
    <property type="molecule type" value="Genomic_DNA"/>
</dbReference>
<reference evidence="14 15" key="1">
    <citation type="submission" date="2017-12" db="EMBL/GenBank/DDBJ databases">
        <title>Hemimetabolous genomes reveal molecular basis of termite eusociality.</title>
        <authorList>
            <person name="Harrison M.C."/>
            <person name="Jongepier E."/>
            <person name="Robertson H.M."/>
            <person name="Arning N."/>
            <person name="Bitard-Feildel T."/>
            <person name="Chao H."/>
            <person name="Childers C.P."/>
            <person name="Dinh H."/>
            <person name="Doddapaneni H."/>
            <person name="Dugan S."/>
            <person name="Gowin J."/>
            <person name="Greiner C."/>
            <person name="Han Y."/>
            <person name="Hu H."/>
            <person name="Hughes D.S.T."/>
            <person name="Huylmans A.-K."/>
            <person name="Kemena C."/>
            <person name="Kremer L.P.M."/>
            <person name="Lee S.L."/>
            <person name="Lopez-Ezquerra A."/>
            <person name="Mallet L."/>
            <person name="Monroy-Kuhn J.M."/>
            <person name="Moser A."/>
            <person name="Murali S.C."/>
            <person name="Muzny D.M."/>
            <person name="Otani S."/>
            <person name="Piulachs M.-D."/>
            <person name="Poelchau M."/>
            <person name="Qu J."/>
            <person name="Schaub F."/>
            <person name="Wada-Katsumata A."/>
            <person name="Worley K.C."/>
            <person name="Xie Q."/>
            <person name="Ylla G."/>
            <person name="Poulsen M."/>
            <person name="Gibbs R.A."/>
            <person name="Schal C."/>
            <person name="Richards S."/>
            <person name="Belles X."/>
            <person name="Korb J."/>
            <person name="Bornberg-Bauer E."/>
        </authorList>
    </citation>
    <scope>NUCLEOTIDE SEQUENCE [LARGE SCALE GENOMIC DNA]</scope>
    <source>
        <tissue evidence="14">Whole body</tissue>
    </source>
</reference>
<dbReference type="GO" id="GO:0061708">
    <property type="term" value="F:tRNA-5-taurinomethyluridine 2-sulfurtransferase"/>
    <property type="evidence" value="ECO:0007669"/>
    <property type="project" value="UniProtKB-EC"/>
</dbReference>
<organism evidence="14 15">
    <name type="scientific">Cryptotermes secundus</name>
    <dbReference type="NCBI Taxonomy" id="105785"/>
    <lineage>
        <taxon>Eukaryota</taxon>
        <taxon>Metazoa</taxon>
        <taxon>Ecdysozoa</taxon>
        <taxon>Arthropoda</taxon>
        <taxon>Hexapoda</taxon>
        <taxon>Insecta</taxon>
        <taxon>Pterygota</taxon>
        <taxon>Neoptera</taxon>
        <taxon>Polyneoptera</taxon>
        <taxon>Dictyoptera</taxon>
        <taxon>Blattodea</taxon>
        <taxon>Blattoidea</taxon>
        <taxon>Termitoidae</taxon>
        <taxon>Kalotermitidae</taxon>
        <taxon>Cryptotermitinae</taxon>
        <taxon>Cryptotermes</taxon>
    </lineage>
</organism>
<keyword evidence="15" id="KW-1185">Reference proteome</keyword>
<evidence type="ECO:0000256" key="7">
    <source>
        <dbReference type="ARBA" id="ARBA00022741"/>
    </source>
</evidence>
<evidence type="ECO:0000256" key="11">
    <source>
        <dbReference type="ARBA" id="ARBA00049564"/>
    </source>
</evidence>
<protein>
    <recommendedName>
        <fullName evidence="3">tRNA-5-taurinomethyluridine 2-sulfurtransferase</fullName>
        <ecNumber evidence="3">2.8.1.14</ecNumber>
    </recommendedName>
</protein>
<evidence type="ECO:0000256" key="5">
    <source>
        <dbReference type="ARBA" id="ARBA00022679"/>
    </source>
</evidence>
<dbReference type="InterPro" id="IPR023382">
    <property type="entry name" value="MnmA-like_central_sf"/>
</dbReference>
<dbReference type="CDD" id="cd01998">
    <property type="entry name" value="MnmA_TRMU-like"/>
    <property type="match status" value="1"/>
</dbReference>
<dbReference type="OrthoDB" id="3685at2759"/>
<evidence type="ECO:0000256" key="10">
    <source>
        <dbReference type="ARBA" id="ARBA00023157"/>
    </source>
</evidence>
<dbReference type="Gene3D" id="2.30.30.280">
    <property type="entry name" value="Adenine nucleotide alpha hydrolases-like domains"/>
    <property type="match status" value="1"/>
</dbReference>